<dbReference type="GO" id="GO:0003676">
    <property type="term" value="F:nucleic acid binding"/>
    <property type="evidence" value="ECO:0007669"/>
    <property type="project" value="InterPro"/>
</dbReference>
<dbReference type="AlphaFoldDB" id="A0A9R1UD54"/>
<protein>
    <recommendedName>
        <fullName evidence="4">CCHC-type domain-containing protein</fullName>
    </recommendedName>
</protein>
<sequence length="382" mass="43865">MGARGCKYIGWVVEDQKCACMNIRMKLEQQNLKLKLYLAISWFLFVSVLVYKVGLADSKHNSDQLAVFVLALDELNKVSFTVSMPHSRSRSISGMSISDNYGLPRSFGTSFPLEDDVPWLDRGSHTSLPPPPPIILLNPQVQTLEKFKVTQALLAMKHEDGRHVCTHVLEMKSHIDRLRVLGVKVSRKLASYSEFIKDYYVTDHYMTLVDLTYLLVVAESAMIWRTGKANSIRRSTPQTSMDIDDGNIGSPEKISLSKEKRNTKSEIIPCAIPKESICFYCQEKAHWLRSCPNYLKDLRKGRIEKFEFASGCILMFCTIMQNEGSLKEEYVEYGREDGFQWHGSKDRIFELLLRCYDRLCLNLANKERFSSPKFQLEKNLES</sequence>
<dbReference type="Proteomes" id="UP000235145">
    <property type="component" value="Unassembled WGS sequence"/>
</dbReference>
<gene>
    <name evidence="2" type="ORF">LSAT_V11C900464860</name>
</gene>
<dbReference type="EMBL" id="NBSK02000009">
    <property type="protein sequence ID" value="KAJ0184964.1"/>
    <property type="molecule type" value="Genomic_DNA"/>
</dbReference>
<name>A0A9R1UD54_LACSA</name>
<evidence type="ECO:0000313" key="2">
    <source>
        <dbReference type="EMBL" id="KAJ0184964.1"/>
    </source>
</evidence>
<dbReference type="SUPFAM" id="SSF57756">
    <property type="entry name" value="Retrovirus zinc finger-like domains"/>
    <property type="match status" value="1"/>
</dbReference>
<keyword evidence="1" id="KW-0812">Transmembrane</keyword>
<comment type="caution">
    <text evidence="2">The sequence shown here is derived from an EMBL/GenBank/DDBJ whole genome shotgun (WGS) entry which is preliminary data.</text>
</comment>
<proteinExistence type="predicted"/>
<evidence type="ECO:0000256" key="1">
    <source>
        <dbReference type="SAM" id="Phobius"/>
    </source>
</evidence>
<keyword evidence="3" id="KW-1185">Reference proteome</keyword>
<organism evidence="2 3">
    <name type="scientific">Lactuca sativa</name>
    <name type="common">Garden lettuce</name>
    <dbReference type="NCBI Taxonomy" id="4236"/>
    <lineage>
        <taxon>Eukaryota</taxon>
        <taxon>Viridiplantae</taxon>
        <taxon>Streptophyta</taxon>
        <taxon>Embryophyta</taxon>
        <taxon>Tracheophyta</taxon>
        <taxon>Spermatophyta</taxon>
        <taxon>Magnoliopsida</taxon>
        <taxon>eudicotyledons</taxon>
        <taxon>Gunneridae</taxon>
        <taxon>Pentapetalae</taxon>
        <taxon>asterids</taxon>
        <taxon>campanulids</taxon>
        <taxon>Asterales</taxon>
        <taxon>Asteraceae</taxon>
        <taxon>Cichorioideae</taxon>
        <taxon>Cichorieae</taxon>
        <taxon>Lactucinae</taxon>
        <taxon>Lactuca</taxon>
    </lineage>
</organism>
<reference evidence="2 3" key="1">
    <citation type="journal article" date="2017" name="Nat. Commun.">
        <title>Genome assembly with in vitro proximity ligation data and whole-genome triplication in lettuce.</title>
        <authorList>
            <person name="Reyes-Chin-Wo S."/>
            <person name="Wang Z."/>
            <person name="Yang X."/>
            <person name="Kozik A."/>
            <person name="Arikit S."/>
            <person name="Song C."/>
            <person name="Xia L."/>
            <person name="Froenicke L."/>
            <person name="Lavelle D.O."/>
            <person name="Truco M.J."/>
            <person name="Xia R."/>
            <person name="Zhu S."/>
            <person name="Xu C."/>
            <person name="Xu H."/>
            <person name="Xu X."/>
            <person name="Cox K."/>
            <person name="Korf I."/>
            <person name="Meyers B.C."/>
            <person name="Michelmore R.W."/>
        </authorList>
    </citation>
    <scope>NUCLEOTIDE SEQUENCE [LARGE SCALE GENOMIC DNA]</scope>
    <source>
        <strain evidence="3">cv. Salinas</strain>
        <tissue evidence="2">Seedlings</tissue>
    </source>
</reference>
<evidence type="ECO:0000313" key="3">
    <source>
        <dbReference type="Proteomes" id="UP000235145"/>
    </source>
</evidence>
<keyword evidence="1" id="KW-0472">Membrane</keyword>
<feature type="transmembrane region" description="Helical" evidence="1">
    <location>
        <begin position="34"/>
        <end position="54"/>
    </location>
</feature>
<dbReference type="InterPro" id="IPR036875">
    <property type="entry name" value="Znf_CCHC_sf"/>
</dbReference>
<accession>A0A9R1UD54</accession>
<dbReference type="GO" id="GO:0008270">
    <property type="term" value="F:zinc ion binding"/>
    <property type="evidence" value="ECO:0007669"/>
    <property type="project" value="InterPro"/>
</dbReference>
<dbReference type="Gene3D" id="4.10.60.10">
    <property type="entry name" value="Zinc finger, CCHC-type"/>
    <property type="match status" value="1"/>
</dbReference>
<keyword evidence="1" id="KW-1133">Transmembrane helix</keyword>
<evidence type="ECO:0008006" key="4">
    <source>
        <dbReference type="Google" id="ProtNLM"/>
    </source>
</evidence>